<dbReference type="PANTHER" id="PTHR22928">
    <property type="entry name" value="TELOMERE-ASSOCIATED PROTEIN RIF1"/>
    <property type="match status" value="1"/>
</dbReference>
<dbReference type="EMBL" id="JABVXQ010000004">
    <property type="protein sequence ID" value="KAF6115828.1"/>
    <property type="molecule type" value="Genomic_DNA"/>
</dbReference>
<dbReference type="GO" id="GO:0140445">
    <property type="term" value="C:chromosome, telomeric repeat region"/>
    <property type="evidence" value="ECO:0007669"/>
    <property type="project" value="TreeGrafter"/>
</dbReference>
<gene>
    <name evidence="1" type="ORF">HJG60_016358</name>
</gene>
<dbReference type="GO" id="GO:0005634">
    <property type="term" value="C:nucleus"/>
    <property type="evidence" value="ECO:0007669"/>
    <property type="project" value="TreeGrafter"/>
</dbReference>
<evidence type="ECO:0000313" key="1">
    <source>
        <dbReference type="EMBL" id="KAF6115828.1"/>
    </source>
</evidence>
<dbReference type="AlphaFoldDB" id="A0A834AR97"/>
<dbReference type="PANTHER" id="PTHR22928:SF3">
    <property type="entry name" value="TELOMERE-ASSOCIATED PROTEIN RIF1"/>
    <property type="match status" value="1"/>
</dbReference>
<protein>
    <submittedName>
        <fullName evidence="1">Replication timing regulatory factor 1</fullName>
    </submittedName>
</protein>
<comment type="caution">
    <text evidence="1">The sequence shown here is derived from an EMBL/GenBank/DDBJ whole genome shotgun (WGS) entry which is preliminary data.</text>
</comment>
<name>A0A834AR97_9CHIR</name>
<accession>A0A834AR97</accession>
<evidence type="ECO:0000313" key="2">
    <source>
        <dbReference type="Proteomes" id="UP000664940"/>
    </source>
</evidence>
<dbReference type="Proteomes" id="UP000664940">
    <property type="component" value="Unassembled WGS sequence"/>
</dbReference>
<sequence length="65" mass="7616">MPLEEEKSIEFVFIPPEGNEAKERILTEHQKEVLKTKRCDIPAMYNNLDVSQDALFSQYSQEEPM</sequence>
<dbReference type="GO" id="GO:0000723">
    <property type="term" value="P:telomere maintenance"/>
    <property type="evidence" value="ECO:0007669"/>
    <property type="project" value="TreeGrafter"/>
</dbReference>
<proteinExistence type="predicted"/>
<organism evidence="1 2">
    <name type="scientific">Phyllostomus discolor</name>
    <name type="common">pale spear-nosed bat</name>
    <dbReference type="NCBI Taxonomy" id="89673"/>
    <lineage>
        <taxon>Eukaryota</taxon>
        <taxon>Metazoa</taxon>
        <taxon>Chordata</taxon>
        <taxon>Craniata</taxon>
        <taxon>Vertebrata</taxon>
        <taxon>Euteleostomi</taxon>
        <taxon>Mammalia</taxon>
        <taxon>Eutheria</taxon>
        <taxon>Laurasiatheria</taxon>
        <taxon>Chiroptera</taxon>
        <taxon>Yangochiroptera</taxon>
        <taxon>Phyllostomidae</taxon>
        <taxon>Phyllostominae</taxon>
        <taxon>Phyllostomus</taxon>
    </lineage>
</organism>
<reference evidence="1 2" key="1">
    <citation type="journal article" date="2020" name="Nature">
        <title>Six reference-quality genomes reveal evolution of bat adaptations.</title>
        <authorList>
            <person name="Jebb D."/>
            <person name="Huang Z."/>
            <person name="Pippel M."/>
            <person name="Hughes G.M."/>
            <person name="Lavrichenko K."/>
            <person name="Devanna P."/>
            <person name="Winkler S."/>
            <person name="Jermiin L.S."/>
            <person name="Skirmuntt E.C."/>
            <person name="Katzourakis A."/>
            <person name="Burkitt-Gray L."/>
            <person name="Ray D.A."/>
            <person name="Sullivan K.A.M."/>
            <person name="Roscito J.G."/>
            <person name="Kirilenko B.M."/>
            <person name="Davalos L.M."/>
            <person name="Corthals A.P."/>
            <person name="Power M.L."/>
            <person name="Jones G."/>
            <person name="Ransome R.D."/>
            <person name="Dechmann D.K.N."/>
            <person name="Locatelli A.G."/>
            <person name="Puechmaille S.J."/>
            <person name="Fedrigo O."/>
            <person name="Jarvis E.D."/>
            <person name="Hiller M."/>
            <person name="Vernes S.C."/>
            <person name="Myers E.W."/>
            <person name="Teeling E.C."/>
        </authorList>
    </citation>
    <scope>NUCLEOTIDE SEQUENCE [LARGE SCALE GENOMIC DNA]</scope>
    <source>
        <strain evidence="1">Bat1K_MPI-CBG_1</strain>
    </source>
</reference>